<dbReference type="GO" id="GO:0008658">
    <property type="term" value="F:penicillin binding"/>
    <property type="evidence" value="ECO:0007669"/>
    <property type="project" value="InterPro"/>
</dbReference>
<dbReference type="Gene3D" id="3.30.450.330">
    <property type="match status" value="1"/>
</dbReference>
<dbReference type="Proteomes" id="UP000005707">
    <property type="component" value="Unassembled WGS sequence"/>
</dbReference>
<dbReference type="Pfam" id="PF00905">
    <property type="entry name" value="Transpeptidase"/>
    <property type="match status" value="1"/>
</dbReference>
<keyword evidence="4" id="KW-1133">Transmembrane helix</keyword>
<dbReference type="PANTHER" id="PTHR30627">
    <property type="entry name" value="PEPTIDOGLYCAN D,D-TRANSPEPTIDASE"/>
    <property type="match status" value="1"/>
</dbReference>
<dbReference type="FunCoup" id="F7Q1D1">
    <property type="interactions" value="279"/>
</dbReference>
<dbReference type="InterPro" id="IPR012338">
    <property type="entry name" value="Beta-lactam/transpept-like"/>
</dbReference>
<feature type="domain" description="PASTA" evidence="5">
    <location>
        <begin position="579"/>
        <end position="637"/>
    </location>
</feature>
<gene>
    <name evidence="6" type="primary">spoVD</name>
    <name evidence="6" type="ORF">HLPCO_001190</name>
</gene>
<keyword evidence="4" id="KW-0812">Transmembrane</keyword>
<dbReference type="STRING" id="1033810.HLPCO_001190"/>
<comment type="subcellular location">
    <subcellularLocation>
        <location evidence="1">Membrane</location>
    </subcellularLocation>
</comment>
<dbReference type="InterPro" id="IPR005311">
    <property type="entry name" value="PBP_dimer"/>
</dbReference>
<dbReference type="OrthoDB" id="9804124at2"/>
<dbReference type="Gene3D" id="3.90.1310.10">
    <property type="entry name" value="Penicillin-binding protein 2a (Domain 2)"/>
    <property type="match status" value="1"/>
</dbReference>
<dbReference type="InterPro" id="IPR050515">
    <property type="entry name" value="Beta-lactam/transpept"/>
</dbReference>
<evidence type="ECO:0000256" key="3">
    <source>
        <dbReference type="ARBA" id="ARBA00023136"/>
    </source>
</evidence>
<reference evidence="6 7" key="1">
    <citation type="journal article" date="2011" name="J. Bacteriol.">
        <title>Genome sequence of Haloplasma contractile, an unusual contractile bacterium from a deep-sea anoxic brine lake.</title>
        <authorList>
            <person name="Antunes A."/>
            <person name="Alam I."/>
            <person name="El Dorry H."/>
            <person name="Siam R."/>
            <person name="Robertson A."/>
            <person name="Bajic V.B."/>
            <person name="Stingl U."/>
        </authorList>
    </citation>
    <scope>NUCLEOTIDE SEQUENCE [LARGE SCALE GENOMIC DNA]</scope>
    <source>
        <strain evidence="6 7">SSD-17B</strain>
    </source>
</reference>
<evidence type="ECO:0000256" key="2">
    <source>
        <dbReference type="ARBA" id="ARBA00007171"/>
    </source>
</evidence>
<keyword evidence="7" id="KW-1185">Reference proteome</keyword>
<dbReference type="GO" id="GO:0005886">
    <property type="term" value="C:plasma membrane"/>
    <property type="evidence" value="ECO:0007669"/>
    <property type="project" value="TreeGrafter"/>
</dbReference>
<proteinExistence type="inferred from homology"/>
<evidence type="ECO:0000256" key="4">
    <source>
        <dbReference type="SAM" id="Phobius"/>
    </source>
</evidence>
<dbReference type="SUPFAM" id="SSF56601">
    <property type="entry name" value="beta-lactamase/transpeptidase-like"/>
    <property type="match status" value="1"/>
</dbReference>
<dbReference type="SUPFAM" id="SSF56519">
    <property type="entry name" value="Penicillin binding protein dimerisation domain"/>
    <property type="match status" value="1"/>
</dbReference>
<feature type="transmembrane region" description="Helical" evidence="4">
    <location>
        <begin position="12"/>
        <end position="32"/>
    </location>
</feature>
<dbReference type="PANTHER" id="PTHR30627:SF1">
    <property type="entry name" value="PEPTIDOGLYCAN D,D-TRANSPEPTIDASE FTSI"/>
    <property type="match status" value="1"/>
</dbReference>
<sequence>MNDNILVMQKRLTYLIIMIVIAMILLISRLGYVQFVNGGDITDKAYDLWSRNIPVEGQRGYIYDRNGKVIVGNTLAPSVAVIPRQVKDKEAVAQFLSDVLEMDYKDAFEHVTKNVSVELIKPEGRKVSVEQASKIIKANHKGVYLVGDTVRDYPYDHYLAHVLGFVGIDNQGITGIEYIYDDYLMGEGGNSKYYTDAKGHLLDGMYGFYEAPTKGMDIYLTIDIDVQILLERVIENAIARYNPDGMLGLVMDPRTSEVIAMASYPTFDPSSYQEYDQEIYNRNLPIWKSYEPGSTFKIITYSAGLEEGVFELDDHFYDPGYKIVEGIRIKDWKAGGHGDQTFLEVIQNSCNPGFMEIGERLGKESLFKYIDAYGFGQKTGVDLLGESTGIVFNVENVGPVELATSSFGQGNSVTPIQLVNAASAAVNGGVLHQPYVLKEIRMPVTNELIYENQPTEVRRVISEETSKKMQYALESVTALGTGRNSYIEGYRVGGKTGTAQKAVDGRYLEGNYILSFIGIAPMNNPQLAVYIAIDNPKNTIQYGGVVAAPLVREVLQEALPIMGIPKQDNQIEKEYRWGDIRYFEVPNFIGQKKSSFNLYSPYYSVEFYGDGNTITFQSPQPGDRVPEGSSIMLYLGKKEE</sequence>
<evidence type="ECO:0000256" key="1">
    <source>
        <dbReference type="ARBA" id="ARBA00004370"/>
    </source>
</evidence>
<evidence type="ECO:0000313" key="6">
    <source>
        <dbReference type="EMBL" id="ERJ12850.1"/>
    </source>
</evidence>
<dbReference type="GO" id="GO:0071555">
    <property type="term" value="P:cell wall organization"/>
    <property type="evidence" value="ECO:0007669"/>
    <property type="project" value="TreeGrafter"/>
</dbReference>
<dbReference type="Pfam" id="PF03717">
    <property type="entry name" value="PBP_dimer"/>
    <property type="match status" value="1"/>
</dbReference>
<dbReference type="NCBIfam" id="TIGR02214">
    <property type="entry name" value="spoVD_pbp"/>
    <property type="match status" value="1"/>
</dbReference>
<evidence type="ECO:0000259" key="5">
    <source>
        <dbReference type="PROSITE" id="PS51178"/>
    </source>
</evidence>
<dbReference type="InterPro" id="IPR005543">
    <property type="entry name" value="PASTA_dom"/>
</dbReference>
<dbReference type="AlphaFoldDB" id="F7Q1D1"/>
<protein>
    <submittedName>
        <fullName evidence="6">Stage V sporulation protein D</fullName>
    </submittedName>
</protein>
<dbReference type="SUPFAM" id="SSF54184">
    <property type="entry name" value="Penicillin-binding protein 2x (pbp-2x), c-terminal domain"/>
    <property type="match status" value="1"/>
</dbReference>
<comment type="similarity">
    <text evidence="2">Belongs to the transpeptidase family.</text>
</comment>
<dbReference type="InterPro" id="IPR036138">
    <property type="entry name" value="PBP_dimer_sf"/>
</dbReference>
<organism evidence="6 7">
    <name type="scientific">Haloplasma contractile SSD-17B</name>
    <dbReference type="NCBI Taxonomy" id="1033810"/>
    <lineage>
        <taxon>Bacteria</taxon>
        <taxon>Bacillati</taxon>
        <taxon>Mycoplasmatota</taxon>
        <taxon>Mollicutes</taxon>
        <taxon>Haloplasmatales</taxon>
        <taxon>Haloplasmataceae</taxon>
        <taxon>Haloplasma</taxon>
    </lineage>
</organism>
<reference evidence="6 7" key="2">
    <citation type="journal article" date="2013" name="PLoS ONE">
        <title>INDIGO - INtegrated Data Warehouse of MIcrobial GenOmes with Examples from the Red Sea Extremophiles.</title>
        <authorList>
            <person name="Alam I."/>
            <person name="Antunes A."/>
            <person name="Kamau A.A."/>
            <person name="Ba Alawi W."/>
            <person name="Kalkatawi M."/>
            <person name="Stingl U."/>
            <person name="Bajic V.B."/>
        </authorList>
    </citation>
    <scope>NUCLEOTIDE SEQUENCE [LARGE SCALE GENOMIC DNA]</scope>
    <source>
        <strain evidence="6 7">SSD-17B</strain>
    </source>
</reference>
<keyword evidence="3 4" id="KW-0472">Membrane</keyword>
<evidence type="ECO:0000313" key="7">
    <source>
        <dbReference type="Proteomes" id="UP000005707"/>
    </source>
</evidence>
<dbReference type="InParanoid" id="F7Q1D1"/>
<name>F7Q1D1_9MOLU</name>
<dbReference type="EMBL" id="AFNU02000003">
    <property type="protein sequence ID" value="ERJ12850.1"/>
    <property type="molecule type" value="Genomic_DNA"/>
</dbReference>
<dbReference type="Gene3D" id="3.40.710.10">
    <property type="entry name" value="DD-peptidase/beta-lactamase superfamily"/>
    <property type="match status" value="1"/>
</dbReference>
<dbReference type="InterPro" id="IPR011927">
    <property type="entry name" value="SpoVD_pbp"/>
</dbReference>
<dbReference type="RefSeq" id="WP_008825737.1">
    <property type="nucleotide sequence ID" value="NZ_AFNU02000003.1"/>
</dbReference>
<dbReference type="PROSITE" id="PS51178">
    <property type="entry name" value="PASTA"/>
    <property type="match status" value="1"/>
</dbReference>
<dbReference type="eggNOG" id="COG0768">
    <property type="taxonomic scope" value="Bacteria"/>
</dbReference>
<dbReference type="InterPro" id="IPR001460">
    <property type="entry name" value="PCN-bd_Tpept"/>
</dbReference>
<comment type="caution">
    <text evidence="6">The sequence shown here is derived from an EMBL/GenBank/DDBJ whole genome shotgun (WGS) entry which is preliminary data.</text>
</comment>
<accession>F7Q1D1</accession>